<evidence type="ECO:0000256" key="7">
    <source>
        <dbReference type="SAM" id="MobiDB-lite"/>
    </source>
</evidence>
<evidence type="ECO:0000313" key="11">
    <source>
        <dbReference type="Proteomes" id="UP001214415"/>
    </source>
</evidence>
<feature type="compositionally biased region" description="Acidic residues" evidence="7">
    <location>
        <begin position="581"/>
        <end position="601"/>
    </location>
</feature>
<evidence type="ECO:0000256" key="2">
    <source>
        <dbReference type="ARBA" id="ARBA00022676"/>
    </source>
</evidence>
<organism evidence="10 11">
    <name type="scientific">Malassezia equina</name>
    <dbReference type="NCBI Taxonomy" id="1381935"/>
    <lineage>
        <taxon>Eukaryota</taxon>
        <taxon>Fungi</taxon>
        <taxon>Dikarya</taxon>
        <taxon>Basidiomycota</taxon>
        <taxon>Ustilaginomycotina</taxon>
        <taxon>Malasseziomycetes</taxon>
        <taxon>Malasseziales</taxon>
        <taxon>Malasseziaceae</taxon>
        <taxon>Malassezia</taxon>
    </lineage>
</organism>
<keyword evidence="11" id="KW-1185">Reference proteome</keyword>
<keyword evidence="6 8" id="KW-0472">Membrane</keyword>
<keyword evidence="3" id="KW-0808">Transferase</keyword>
<keyword evidence="4 8" id="KW-0812">Transmembrane</keyword>
<feature type="compositionally biased region" description="Pro residues" evidence="7">
    <location>
        <begin position="605"/>
        <end position="614"/>
    </location>
</feature>
<evidence type="ECO:0000313" key="10">
    <source>
        <dbReference type="EMBL" id="WFD22199.1"/>
    </source>
</evidence>
<dbReference type="GO" id="GO:0016757">
    <property type="term" value="F:glycosyltransferase activity"/>
    <property type="evidence" value="ECO:0007669"/>
    <property type="project" value="UniProtKB-KW"/>
</dbReference>
<dbReference type="Gene3D" id="3.90.550.10">
    <property type="entry name" value="Spore Coat Polysaccharide Biosynthesis Protein SpsA, Chain A"/>
    <property type="match status" value="1"/>
</dbReference>
<dbReference type="EMBL" id="CP119901">
    <property type="protein sequence ID" value="WFD22199.1"/>
    <property type="molecule type" value="Genomic_DNA"/>
</dbReference>
<evidence type="ECO:0000256" key="3">
    <source>
        <dbReference type="ARBA" id="ARBA00022679"/>
    </source>
</evidence>
<keyword evidence="5 8" id="KW-1133">Transmembrane helix</keyword>
<evidence type="ECO:0000256" key="1">
    <source>
        <dbReference type="ARBA" id="ARBA00004141"/>
    </source>
</evidence>
<dbReference type="GO" id="GO:0016020">
    <property type="term" value="C:membrane"/>
    <property type="evidence" value="ECO:0007669"/>
    <property type="project" value="UniProtKB-SubCell"/>
</dbReference>
<accession>A0AAF0EC22</accession>
<feature type="region of interest" description="Disordered" evidence="7">
    <location>
        <begin position="577"/>
        <end position="673"/>
    </location>
</feature>
<feature type="transmembrane region" description="Helical" evidence="8">
    <location>
        <begin position="480"/>
        <end position="503"/>
    </location>
</feature>
<feature type="transmembrane region" description="Helical" evidence="8">
    <location>
        <begin position="457"/>
        <end position="474"/>
    </location>
</feature>
<dbReference type="SUPFAM" id="SSF53448">
    <property type="entry name" value="Nucleotide-diphospho-sugar transferases"/>
    <property type="match status" value="1"/>
</dbReference>
<evidence type="ECO:0000256" key="5">
    <source>
        <dbReference type="ARBA" id="ARBA00022989"/>
    </source>
</evidence>
<proteinExistence type="predicted"/>
<name>A0AAF0EC22_9BASI</name>
<feature type="compositionally biased region" description="Polar residues" evidence="7">
    <location>
        <begin position="620"/>
        <end position="637"/>
    </location>
</feature>
<dbReference type="InterPro" id="IPR050321">
    <property type="entry name" value="Glycosyltr_2/OpgH_subfam"/>
</dbReference>
<dbReference type="PANTHER" id="PTHR43867">
    <property type="entry name" value="CELLULOSE SYNTHASE CATALYTIC SUBUNIT A [UDP-FORMING]"/>
    <property type="match status" value="1"/>
</dbReference>
<dbReference type="PANTHER" id="PTHR43867:SF2">
    <property type="entry name" value="CELLULOSE SYNTHASE CATALYTIC SUBUNIT A [UDP-FORMING]"/>
    <property type="match status" value="1"/>
</dbReference>
<keyword evidence="2" id="KW-0328">Glycosyltransferase</keyword>
<protein>
    <recommendedName>
        <fullName evidence="9">Glycosyltransferase 2-like domain-containing protein</fullName>
    </recommendedName>
</protein>
<dbReference type="Proteomes" id="UP001214415">
    <property type="component" value="Chromosome 2"/>
</dbReference>
<evidence type="ECO:0000259" key="9">
    <source>
        <dbReference type="Pfam" id="PF13632"/>
    </source>
</evidence>
<evidence type="ECO:0000256" key="8">
    <source>
        <dbReference type="SAM" id="Phobius"/>
    </source>
</evidence>
<gene>
    <name evidence="10" type="ORF">MEQU1_000864</name>
</gene>
<dbReference type="CDD" id="cd06423">
    <property type="entry name" value="CESA_like"/>
    <property type="match status" value="1"/>
</dbReference>
<comment type="subcellular location">
    <subcellularLocation>
        <location evidence="1">Membrane</location>
        <topology evidence="1">Multi-pass membrane protein</topology>
    </subcellularLocation>
</comment>
<evidence type="ECO:0000256" key="6">
    <source>
        <dbReference type="ARBA" id="ARBA00023136"/>
    </source>
</evidence>
<dbReference type="AlphaFoldDB" id="A0AAF0EC22"/>
<evidence type="ECO:0000256" key="4">
    <source>
        <dbReference type="ARBA" id="ARBA00022692"/>
    </source>
</evidence>
<dbReference type="InterPro" id="IPR029044">
    <property type="entry name" value="Nucleotide-diphossugar_trans"/>
</dbReference>
<sequence>MVQKELILVEPVVDPANGTYRDEKEQISIAPISSDEPQEPHKAFVKDSYPEYVPVPVLGRNSPADDLISLASGSSIGSSEIGTEFSIELETKRPNVFQRLHAKYKASKLSVYGAWTKENLQYVYALLIIFGIPLGVCYAIPQVALRVIFWISSGSLFLTTLWLVIESLGSFPHWYYIHKLHREAGTDDLPKDIAAIISAYLPNEIDTIEDCIRAVMSVDLPEGTQFRILVAHNGGKPEQVKYLRSIIASLEPPPGVIVQDHNVLSSTSKAHNVNSAIDYFAEMTPPEVVVMYDADHHPAKHSVIHALQTLKYRKADLVQGRCVVSRGSTNIAAEFDQIYAVNHAGGAFVRGFGIFGGSNGFWKFELLQRIKMDDTMLTEDVDSGFRALASGARIEFDPTVTSHEESPSDLKGLMKQRVRWSQGWSQVGTRQLRLLINPRMSLYRRFMVFLMLHWRELFYYLTPWILGACIYSYARDHMFAWYLFPVTGFMAAQGPVLALIGAWHVRHETHPDLNWKAYLKYLLISPFYEMFKNMICLMAHYRNVLGLTKWNVTARKKVAGAPEKKLDLVDEEVAIPTLSYDQDEQPLDDTDSQDGDVEEDLMPTHVPPAAPPPSYAFASGLNQQPSDTTHVHNTGDNLDQLERGDLESGMGDHAVTGSTLHASEPKAPSSTAHELGYLAPTTESERELTFSNSDMTIVPVQEPMI</sequence>
<reference evidence="10" key="1">
    <citation type="submission" date="2023-03" db="EMBL/GenBank/DDBJ databases">
        <title>Mating type loci evolution in Malassezia.</title>
        <authorList>
            <person name="Coelho M.A."/>
        </authorList>
    </citation>
    <scope>NUCLEOTIDE SEQUENCE</scope>
    <source>
        <strain evidence="10">CBS 12830</strain>
    </source>
</reference>
<feature type="domain" description="Glycosyltransferase 2-like" evidence="9">
    <location>
        <begin position="289"/>
        <end position="486"/>
    </location>
</feature>
<feature type="transmembrane region" description="Helical" evidence="8">
    <location>
        <begin position="122"/>
        <end position="141"/>
    </location>
</feature>
<dbReference type="Pfam" id="PF13632">
    <property type="entry name" value="Glyco_trans_2_3"/>
    <property type="match status" value="1"/>
</dbReference>
<dbReference type="InterPro" id="IPR001173">
    <property type="entry name" value="Glyco_trans_2-like"/>
</dbReference>